<evidence type="ECO:0000259" key="2">
    <source>
        <dbReference type="Pfam" id="PF06974"/>
    </source>
</evidence>
<sequence length="184" mass="20542">CSQEEIESITGVMLVSFHNLNEQMKLQNQFSCALWKLPASNGISSLTRLELIKNEMDTMKKTPTLVAIYWIMAVAFSIFPATITGKLFTGKGMSMATSNMIGPQQELVLWGDVVDNMVFWVPNRAPCGVGFSVLSNKGVIRAALNVDEAFIHSTIEAQKFLEDFESELYVLNDALQNQEGRKDR</sequence>
<keyword evidence="1" id="KW-0812">Transmembrane</keyword>
<keyword evidence="4" id="KW-1185">Reference proteome</keyword>
<reference evidence="3 4" key="1">
    <citation type="submission" date="2024-05" db="EMBL/GenBank/DDBJ databases">
        <authorList>
            <person name="Wallberg A."/>
        </authorList>
    </citation>
    <scope>NUCLEOTIDE SEQUENCE [LARGE SCALE GENOMIC DNA]</scope>
</reference>
<evidence type="ECO:0000313" key="3">
    <source>
        <dbReference type="EMBL" id="CAL4122772.1"/>
    </source>
</evidence>
<protein>
    <recommendedName>
        <fullName evidence="2">O-acyltransferase WSD1 C-terminal domain-containing protein</fullName>
    </recommendedName>
</protein>
<organism evidence="3 4">
    <name type="scientific">Meganyctiphanes norvegica</name>
    <name type="common">Northern krill</name>
    <name type="synonym">Thysanopoda norvegica</name>
    <dbReference type="NCBI Taxonomy" id="48144"/>
    <lineage>
        <taxon>Eukaryota</taxon>
        <taxon>Metazoa</taxon>
        <taxon>Ecdysozoa</taxon>
        <taxon>Arthropoda</taxon>
        <taxon>Crustacea</taxon>
        <taxon>Multicrustacea</taxon>
        <taxon>Malacostraca</taxon>
        <taxon>Eumalacostraca</taxon>
        <taxon>Eucarida</taxon>
        <taxon>Euphausiacea</taxon>
        <taxon>Euphausiidae</taxon>
        <taxon>Meganyctiphanes</taxon>
    </lineage>
</organism>
<dbReference type="InterPro" id="IPR045034">
    <property type="entry name" value="O-acyltransferase_WSD1-like"/>
</dbReference>
<accession>A0AAV2RHE5</accession>
<dbReference type="PANTHER" id="PTHR31650">
    <property type="entry name" value="O-ACYLTRANSFERASE (WSD1-LIKE) FAMILY PROTEIN"/>
    <property type="match status" value="1"/>
</dbReference>
<dbReference type="GO" id="GO:0008374">
    <property type="term" value="F:O-acyltransferase activity"/>
    <property type="evidence" value="ECO:0007669"/>
    <property type="project" value="InterPro"/>
</dbReference>
<dbReference type="GO" id="GO:0019432">
    <property type="term" value="P:triglyceride biosynthetic process"/>
    <property type="evidence" value="ECO:0007669"/>
    <property type="project" value="TreeGrafter"/>
</dbReference>
<comment type="caution">
    <text evidence="3">The sequence shown here is derived from an EMBL/GenBank/DDBJ whole genome shotgun (WGS) entry which is preliminary data.</text>
</comment>
<feature type="non-terminal residue" evidence="3">
    <location>
        <position position="1"/>
    </location>
</feature>
<dbReference type="PANTHER" id="PTHR31650:SF1">
    <property type="entry name" value="WAX ESTER SYNTHASE_DIACYLGLYCEROL ACYLTRANSFERASE 4-RELATED"/>
    <property type="match status" value="1"/>
</dbReference>
<proteinExistence type="predicted"/>
<dbReference type="AlphaFoldDB" id="A0AAV2RHE5"/>
<dbReference type="InterPro" id="IPR009721">
    <property type="entry name" value="O-acyltransferase_WSD1_C"/>
</dbReference>
<dbReference type="GO" id="GO:0005886">
    <property type="term" value="C:plasma membrane"/>
    <property type="evidence" value="ECO:0007669"/>
    <property type="project" value="TreeGrafter"/>
</dbReference>
<name>A0AAV2RHE5_MEGNR</name>
<keyword evidence="1" id="KW-1133">Transmembrane helix</keyword>
<evidence type="ECO:0000256" key="1">
    <source>
        <dbReference type="SAM" id="Phobius"/>
    </source>
</evidence>
<feature type="domain" description="O-acyltransferase WSD1 C-terminal" evidence="2">
    <location>
        <begin position="27"/>
        <end position="169"/>
    </location>
</feature>
<feature type="transmembrane region" description="Helical" evidence="1">
    <location>
        <begin position="67"/>
        <end position="88"/>
    </location>
</feature>
<dbReference type="EMBL" id="CAXKWB010020765">
    <property type="protein sequence ID" value="CAL4122772.1"/>
    <property type="molecule type" value="Genomic_DNA"/>
</dbReference>
<dbReference type="Pfam" id="PF06974">
    <property type="entry name" value="WS_DGAT_C"/>
    <property type="match status" value="1"/>
</dbReference>
<dbReference type="Proteomes" id="UP001497623">
    <property type="component" value="Unassembled WGS sequence"/>
</dbReference>
<evidence type="ECO:0000313" key="4">
    <source>
        <dbReference type="Proteomes" id="UP001497623"/>
    </source>
</evidence>
<gene>
    <name evidence="3" type="ORF">MNOR_LOCUS23494</name>
</gene>
<keyword evidence="1" id="KW-0472">Membrane</keyword>